<evidence type="ECO:0000256" key="1">
    <source>
        <dbReference type="SAM" id="Coils"/>
    </source>
</evidence>
<reference evidence="3" key="1">
    <citation type="submission" date="2025-08" db="UniProtKB">
        <authorList>
            <consortium name="RefSeq"/>
        </authorList>
    </citation>
    <scope>IDENTIFICATION</scope>
    <source>
        <tissue evidence="3">Tentacle</tissue>
    </source>
</reference>
<protein>
    <submittedName>
        <fullName evidence="3">Uncharacterized protein LOC116306353</fullName>
    </submittedName>
</protein>
<dbReference type="PANTHER" id="PTHR33309:SF1">
    <property type="entry name" value="MYB_SANT-LIKE DNA-BINDING DOMAIN-CONTAINING PROTEIN"/>
    <property type="match status" value="1"/>
</dbReference>
<dbReference type="AlphaFoldDB" id="A0A6P8IYL0"/>
<sequence>MSPFQFIPDAQSKTPSKMEWNEEKNILLIREVLNVEPYNAKERTTQRAQLWQQVADNLNNHHSPKFKVDKRAVRDHLNMIIEKFKKKMKNEESTSGISPELTELDALLEEVIGRIEVANEVVQVEKDKTKEKMEKEKKEAEDVRLKAMEKLAELRLRKKVGMKNQKRKSVNGEDQMELIL</sequence>
<dbReference type="GeneID" id="116306353"/>
<evidence type="ECO:0000313" key="2">
    <source>
        <dbReference type="Proteomes" id="UP000515163"/>
    </source>
</evidence>
<dbReference type="InParanoid" id="A0A6P8IYL0"/>
<evidence type="ECO:0000313" key="3">
    <source>
        <dbReference type="RefSeq" id="XP_031572257.1"/>
    </source>
</evidence>
<proteinExistence type="predicted"/>
<accession>A0A6P8IYL0</accession>
<name>A0A6P8IYL0_ACTTE</name>
<dbReference type="OrthoDB" id="5982968at2759"/>
<gene>
    <name evidence="3" type="primary">LOC116306353</name>
</gene>
<dbReference type="PANTHER" id="PTHR33309">
    <property type="entry name" value="KERATIN, ULTRA HIGH-SULFUR MATRIX PROTEIN-LIKE"/>
    <property type="match status" value="1"/>
</dbReference>
<dbReference type="RefSeq" id="XP_031572257.1">
    <property type="nucleotide sequence ID" value="XM_031716397.1"/>
</dbReference>
<dbReference type="KEGG" id="aten:116306353"/>
<keyword evidence="2" id="KW-1185">Reference proteome</keyword>
<dbReference type="Proteomes" id="UP000515163">
    <property type="component" value="Unplaced"/>
</dbReference>
<feature type="coiled-coil region" evidence="1">
    <location>
        <begin position="119"/>
        <end position="157"/>
    </location>
</feature>
<keyword evidence="1" id="KW-0175">Coiled coil</keyword>
<organism evidence="2 3">
    <name type="scientific">Actinia tenebrosa</name>
    <name type="common">Australian red waratah sea anemone</name>
    <dbReference type="NCBI Taxonomy" id="6105"/>
    <lineage>
        <taxon>Eukaryota</taxon>
        <taxon>Metazoa</taxon>
        <taxon>Cnidaria</taxon>
        <taxon>Anthozoa</taxon>
        <taxon>Hexacorallia</taxon>
        <taxon>Actiniaria</taxon>
        <taxon>Actiniidae</taxon>
        <taxon>Actinia</taxon>
    </lineage>
</organism>